<evidence type="ECO:0000256" key="2">
    <source>
        <dbReference type="ARBA" id="ARBA00023242"/>
    </source>
</evidence>
<dbReference type="AlphaFoldDB" id="A0A9K3KWM6"/>
<reference evidence="5" key="1">
    <citation type="journal article" date="2021" name="Sci. Rep.">
        <title>Diploid genomic architecture of Nitzschia inconspicua, an elite biomass production diatom.</title>
        <authorList>
            <person name="Oliver A."/>
            <person name="Podell S."/>
            <person name="Pinowska A."/>
            <person name="Traller J.C."/>
            <person name="Smith S.R."/>
            <person name="McClure R."/>
            <person name="Beliaev A."/>
            <person name="Bohutskyi P."/>
            <person name="Hill E.A."/>
            <person name="Rabines A."/>
            <person name="Zheng H."/>
            <person name="Allen L.Z."/>
            <person name="Kuo A."/>
            <person name="Grigoriev I.V."/>
            <person name="Allen A.E."/>
            <person name="Hazlebeck D."/>
            <person name="Allen E.E."/>
        </authorList>
    </citation>
    <scope>NUCLEOTIDE SEQUENCE</scope>
    <source>
        <strain evidence="5">Hildebrandi</strain>
    </source>
</reference>
<dbReference type="GO" id="GO:0005634">
    <property type="term" value="C:nucleus"/>
    <property type="evidence" value="ECO:0007669"/>
    <property type="project" value="UniProtKB-SubCell"/>
</dbReference>
<protein>
    <submittedName>
        <fullName evidence="5">KIX domain containing protein</fullName>
    </submittedName>
</protein>
<feature type="compositionally biased region" description="Low complexity" evidence="3">
    <location>
        <begin position="105"/>
        <end position="129"/>
    </location>
</feature>
<dbReference type="InterPro" id="IPR036546">
    <property type="entry name" value="MED15_KIX"/>
</dbReference>
<name>A0A9K3KWM6_9STRA</name>
<organism evidence="5 6">
    <name type="scientific">Nitzschia inconspicua</name>
    <dbReference type="NCBI Taxonomy" id="303405"/>
    <lineage>
        <taxon>Eukaryota</taxon>
        <taxon>Sar</taxon>
        <taxon>Stramenopiles</taxon>
        <taxon>Ochrophyta</taxon>
        <taxon>Bacillariophyta</taxon>
        <taxon>Bacillariophyceae</taxon>
        <taxon>Bacillariophycidae</taxon>
        <taxon>Bacillariales</taxon>
        <taxon>Bacillariaceae</taxon>
        <taxon>Nitzschia</taxon>
    </lineage>
</organism>
<keyword evidence="6" id="KW-1185">Reference proteome</keyword>
<sequence length="690" mass="77160">MSDAAAARTPSGDNNNNNNNNNSATTSTNDDWRSSVLHSYRNNEVREIAKILASIEGESTTVASKMMLSMKFEDQIFKSASSFDDYKKKIAKRLKKVQKTYAQQKAASGGDKDSSSGAAAALAKSTGDSTSVDEPQRQELLLKLRQTYGDMILYVIKNASLAMSDIERKLGPEKVEQFKPHITSCQEWAQELGIWNGNDDDDDDDKKDDDKKDDDKKDEPTKVDNKKDDDNDDNDDNDKPDKPKPSTSKPSDKKKKEEKKEFKLPALSQLQRLEQHLEKRAKNIRDYVVKHADPELFLMETLERKDADVSANRRASKLLAVNLSKRIQFIQQQHQQSDSSSLHNQPQQSHMSDQANTNTATPLQALQQALNKAKAAVPPPTRTDSKQLEASLRHLEKMRNASTALMNYWTIGEDRIATAPPQTLKRIYDVMAESMEFISNTMKEKRGEQGGSGAETVTLQYAWSKRLELPPPIVLSEDTTDTTTTTTSPPKRPRTNEYKPYIKARLLLNPNRKTPSNLLSAIRHKGARLVRPNSARGNVNTTHLILEFGTAFTMTIYLSPLTVNIRAMTSSNGSTTIVPSSDAPNPAAPWQPLSYGLTSSTGTASSSSTSPRILSVWGVSSTYDSIGHVVEERLRDASTRATYLLRKCFQNHVKDKTVDFEVEILEGSALLEFLNIARETYMPGWQDYDY</sequence>
<feature type="region of interest" description="Disordered" evidence="3">
    <location>
        <begin position="1"/>
        <end position="31"/>
    </location>
</feature>
<comment type="subcellular location">
    <subcellularLocation>
        <location evidence="1">Nucleus</location>
    </subcellularLocation>
</comment>
<feature type="compositionally biased region" description="Basic and acidic residues" evidence="3">
    <location>
        <begin position="237"/>
        <end position="263"/>
    </location>
</feature>
<accession>A0A9K3KWM6</accession>
<feature type="compositionally biased region" description="Basic and acidic residues" evidence="3">
    <location>
        <begin position="208"/>
        <end position="229"/>
    </location>
</feature>
<feature type="region of interest" description="Disordered" evidence="3">
    <location>
        <begin position="194"/>
        <end position="267"/>
    </location>
</feature>
<feature type="compositionally biased region" description="Low complexity" evidence="3">
    <location>
        <begin position="330"/>
        <end position="341"/>
    </location>
</feature>
<feature type="compositionally biased region" description="Acidic residues" evidence="3">
    <location>
        <begin position="198"/>
        <end position="207"/>
    </location>
</feature>
<evidence type="ECO:0000313" key="6">
    <source>
        <dbReference type="Proteomes" id="UP000693970"/>
    </source>
</evidence>
<reference evidence="5" key="2">
    <citation type="submission" date="2021-04" db="EMBL/GenBank/DDBJ databases">
        <authorList>
            <person name="Podell S."/>
        </authorList>
    </citation>
    <scope>NUCLEOTIDE SEQUENCE</scope>
    <source>
        <strain evidence="5">Hildebrandi</strain>
    </source>
</reference>
<dbReference type="Proteomes" id="UP000693970">
    <property type="component" value="Unassembled WGS sequence"/>
</dbReference>
<feature type="region of interest" description="Disordered" evidence="3">
    <location>
        <begin position="330"/>
        <end position="357"/>
    </location>
</feature>
<evidence type="ECO:0000256" key="3">
    <source>
        <dbReference type="SAM" id="MobiDB-lite"/>
    </source>
</evidence>
<evidence type="ECO:0000256" key="1">
    <source>
        <dbReference type="ARBA" id="ARBA00004123"/>
    </source>
</evidence>
<dbReference type="Pfam" id="PF16987">
    <property type="entry name" value="KIX_2"/>
    <property type="match status" value="1"/>
</dbReference>
<gene>
    <name evidence="5" type="ORF">IV203_010647</name>
</gene>
<feature type="region of interest" description="Disordered" evidence="3">
    <location>
        <begin position="474"/>
        <end position="496"/>
    </location>
</feature>
<dbReference type="OrthoDB" id="46960at2759"/>
<proteinExistence type="predicted"/>
<feature type="region of interest" description="Disordered" evidence="3">
    <location>
        <begin position="105"/>
        <end position="134"/>
    </location>
</feature>
<dbReference type="EMBL" id="JAGRRH010000018">
    <property type="protein sequence ID" value="KAG7351287.1"/>
    <property type="molecule type" value="Genomic_DNA"/>
</dbReference>
<evidence type="ECO:0000259" key="4">
    <source>
        <dbReference type="Pfam" id="PF16987"/>
    </source>
</evidence>
<comment type="caution">
    <text evidence="5">The sequence shown here is derived from an EMBL/GenBank/DDBJ whole genome shotgun (WGS) entry which is preliminary data.</text>
</comment>
<feature type="compositionally biased region" description="Polar residues" evidence="3">
    <location>
        <begin position="342"/>
        <end position="357"/>
    </location>
</feature>
<keyword evidence="2" id="KW-0539">Nucleus</keyword>
<evidence type="ECO:0000313" key="5">
    <source>
        <dbReference type="EMBL" id="KAG7351287.1"/>
    </source>
</evidence>
<feature type="domain" description="Mediator complex subunit 15 KIX" evidence="4">
    <location>
        <begin position="30"/>
        <end position="107"/>
    </location>
</feature>